<comment type="caution">
    <text evidence="17">The sequence shown here is derived from an EMBL/GenBank/DDBJ whole genome shotgun (WGS) entry which is preliminary data.</text>
</comment>
<gene>
    <name evidence="13 17" type="primary">nadE</name>
    <name evidence="17" type="ORF">PCIT_a4396</name>
</gene>
<dbReference type="InterPro" id="IPR014729">
    <property type="entry name" value="Rossmann-like_a/b/a_fold"/>
</dbReference>
<evidence type="ECO:0000256" key="3">
    <source>
        <dbReference type="ARBA" id="ARBA00022598"/>
    </source>
</evidence>
<dbReference type="Gene3D" id="3.40.50.620">
    <property type="entry name" value="HUPs"/>
    <property type="match status" value="1"/>
</dbReference>
<dbReference type="EC" id="6.3.1.5" evidence="11 13"/>
<dbReference type="Pfam" id="PF02540">
    <property type="entry name" value="NAD_synthase"/>
    <property type="match status" value="1"/>
</dbReference>
<dbReference type="Proteomes" id="UP000016487">
    <property type="component" value="Unassembled WGS sequence"/>
</dbReference>
<evidence type="ECO:0000256" key="7">
    <source>
        <dbReference type="ARBA" id="ARBA00022842"/>
    </source>
</evidence>
<evidence type="ECO:0000256" key="2">
    <source>
        <dbReference type="ARBA" id="ARBA00011738"/>
    </source>
</evidence>
<dbReference type="CDD" id="cd00553">
    <property type="entry name" value="NAD_synthase"/>
    <property type="match status" value="1"/>
</dbReference>
<evidence type="ECO:0000313" key="17">
    <source>
        <dbReference type="EMBL" id="KAF7767499.1"/>
    </source>
</evidence>
<dbReference type="NCBIfam" id="TIGR00552">
    <property type="entry name" value="nadE"/>
    <property type="match status" value="1"/>
</dbReference>
<keyword evidence="3 13" id="KW-0436">Ligase</keyword>
<evidence type="ECO:0000256" key="14">
    <source>
        <dbReference type="RuleBase" id="RU003811"/>
    </source>
</evidence>
<evidence type="ECO:0000256" key="13">
    <source>
        <dbReference type="HAMAP-Rule" id="MF_00193"/>
    </source>
</evidence>
<feature type="binding site" description="in other chain" evidence="13">
    <location>
        <position position="179"/>
    </location>
    <ligand>
        <name>deamido-NAD(+)</name>
        <dbReference type="ChEBI" id="CHEBI:58437"/>
        <note>ligand shared between two neighboring subunits</note>
    </ligand>
</feature>
<dbReference type="SUPFAM" id="SSF52402">
    <property type="entry name" value="Adenine nucleotide alpha hydrolases-like"/>
    <property type="match status" value="1"/>
</dbReference>
<feature type="binding site" evidence="13">
    <location>
        <position position="49"/>
    </location>
    <ligand>
        <name>Mg(2+)</name>
        <dbReference type="ChEBI" id="CHEBI:18420"/>
    </ligand>
</feature>
<dbReference type="FunFam" id="3.40.50.620:FF:000015">
    <property type="entry name" value="NH(3)-dependent NAD(+) synthetase"/>
    <property type="match status" value="1"/>
</dbReference>
<evidence type="ECO:0000256" key="10">
    <source>
        <dbReference type="ARBA" id="ARBA00055966"/>
    </source>
</evidence>
<dbReference type="RefSeq" id="WP_010367011.1">
    <property type="nucleotide sequence ID" value="NZ_AHBZ03000025.1"/>
</dbReference>
<dbReference type="AlphaFoldDB" id="A0AAD4AFV7"/>
<organism evidence="17 18">
    <name type="scientific">Pseudoalteromonas citrea</name>
    <dbReference type="NCBI Taxonomy" id="43655"/>
    <lineage>
        <taxon>Bacteria</taxon>
        <taxon>Pseudomonadati</taxon>
        <taxon>Pseudomonadota</taxon>
        <taxon>Gammaproteobacteria</taxon>
        <taxon>Alteromonadales</taxon>
        <taxon>Pseudoalteromonadaceae</taxon>
        <taxon>Pseudoalteromonas</taxon>
    </lineage>
</organism>
<comment type="similarity">
    <text evidence="1 13 14">Belongs to the NAD synthetase family.</text>
</comment>
<dbReference type="GO" id="GO:0005524">
    <property type="term" value="F:ATP binding"/>
    <property type="evidence" value="ECO:0007669"/>
    <property type="project" value="UniProtKB-UniRule"/>
</dbReference>
<evidence type="ECO:0000313" key="18">
    <source>
        <dbReference type="Proteomes" id="UP000016487"/>
    </source>
</evidence>
<evidence type="ECO:0000259" key="16">
    <source>
        <dbReference type="Pfam" id="PF02540"/>
    </source>
</evidence>
<keyword evidence="6 13" id="KW-0067">ATP-binding</keyword>
<comment type="catalytic activity">
    <reaction evidence="9 13 15">
        <text>deamido-NAD(+) + NH4(+) + ATP = AMP + diphosphate + NAD(+) + H(+)</text>
        <dbReference type="Rhea" id="RHEA:21188"/>
        <dbReference type="ChEBI" id="CHEBI:15378"/>
        <dbReference type="ChEBI" id="CHEBI:28938"/>
        <dbReference type="ChEBI" id="CHEBI:30616"/>
        <dbReference type="ChEBI" id="CHEBI:33019"/>
        <dbReference type="ChEBI" id="CHEBI:57540"/>
        <dbReference type="ChEBI" id="CHEBI:58437"/>
        <dbReference type="ChEBI" id="CHEBI:456215"/>
        <dbReference type="EC" id="6.3.1.5"/>
    </reaction>
</comment>
<dbReference type="GO" id="GO:0003952">
    <property type="term" value="F:NAD+ synthase (glutamine-hydrolyzing) activity"/>
    <property type="evidence" value="ECO:0007669"/>
    <property type="project" value="InterPro"/>
</dbReference>
<feature type="binding site" evidence="13">
    <location>
        <begin position="43"/>
        <end position="50"/>
    </location>
    <ligand>
        <name>ATP</name>
        <dbReference type="ChEBI" id="CHEBI:30616"/>
    </ligand>
</feature>
<feature type="binding site" evidence="13">
    <location>
        <position position="166"/>
    </location>
    <ligand>
        <name>ATP</name>
        <dbReference type="ChEBI" id="CHEBI:30616"/>
    </ligand>
</feature>
<feature type="binding site" evidence="13">
    <location>
        <position position="171"/>
    </location>
    <ligand>
        <name>Mg(2+)</name>
        <dbReference type="ChEBI" id="CHEBI:18420"/>
    </ligand>
</feature>
<dbReference type="GO" id="GO:0004359">
    <property type="term" value="F:glutaminase activity"/>
    <property type="evidence" value="ECO:0007669"/>
    <property type="project" value="InterPro"/>
</dbReference>
<dbReference type="GO" id="GO:0005737">
    <property type="term" value="C:cytoplasm"/>
    <property type="evidence" value="ECO:0007669"/>
    <property type="project" value="InterPro"/>
</dbReference>
<reference evidence="17" key="1">
    <citation type="journal article" date="2012" name="J. Bacteriol.">
        <title>Genome sequences of type strains of seven species of the marine bacterium Pseudoalteromonas.</title>
        <authorList>
            <person name="Xie B.B."/>
            <person name="Shu Y.L."/>
            <person name="Qin Q.L."/>
            <person name="Rong J.C."/>
            <person name="Zhang X.Y."/>
            <person name="Chen X.L."/>
            <person name="Shi M."/>
            <person name="He H.L."/>
            <person name="Zhou B.C."/>
            <person name="Zhang Y.Z."/>
        </authorList>
    </citation>
    <scope>NUCLEOTIDE SEQUENCE</scope>
    <source>
        <strain evidence="17">DSM 8771</strain>
    </source>
</reference>
<evidence type="ECO:0000256" key="1">
    <source>
        <dbReference type="ARBA" id="ARBA00005859"/>
    </source>
</evidence>
<evidence type="ECO:0000256" key="8">
    <source>
        <dbReference type="ARBA" id="ARBA00023027"/>
    </source>
</evidence>
<dbReference type="EMBL" id="AHBZ03000025">
    <property type="protein sequence ID" value="KAF7767499.1"/>
    <property type="molecule type" value="Genomic_DNA"/>
</dbReference>
<dbReference type="PANTHER" id="PTHR23090">
    <property type="entry name" value="NH 3 /GLUTAMINE-DEPENDENT NAD + SYNTHETASE"/>
    <property type="match status" value="1"/>
</dbReference>
<evidence type="ECO:0000256" key="4">
    <source>
        <dbReference type="ARBA" id="ARBA00022723"/>
    </source>
</evidence>
<protein>
    <recommendedName>
        <fullName evidence="12 13">NH(3)-dependent NAD(+) synthetase</fullName>
        <ecNumber evidence="11 13">6.3.1.5</ecNumber>
    </recommendedName>
</protein>
<keyword evidence="7 13" id="KW-0460">Magnesium</keyword>
<feature type="binding site" description="in other chain" evidence="13">
    <location>
        <position position="146"/>
    </location>
    <ligand>
        <name>deamido-NAD(+)</name>
        <dbReference type="ChEBI" id="CHEBI:58437"/>
        <note>ligand shared between two neighboring subunits</note>
    </ligand>
</feature>
<feature type="binding site" evidence="13">
    <location>
        <position position="195"/>
    </location>
    <ligand>
        <name>ATP</name>
        <dbReference type="ChEBI" id="CHEBI:30616"/>
    </ligand>
</feature>
<dbReference type="HAMAP" id="MF_00193">
    <property type="entry name" value="NadE_ammonia_dep"/>
    <property type="match status" value="1"/>
</dbReference>
<comment type="pathway">
    <text evidence="13">Cofactor biosynthesis; NAD(+) biosynthesis; NAD(+) from deamido-NAD(+) (ammonia route): step 1/1.</text>
</comment>
<name>A0AAD4AFV7_9GAMM</name>
<feature type="binding site" evidence="13">
    <location>
        <position position="186"/>
    </location>
    <ligand>
        <name>deamido-NAD(+)</name>
        <dbReference type="ChEBI" id="CHEBI:58437"/>
        <note>ligand shared between two neighboring subunits</note>
    </ligand>
</feature>
<proteinExistence type="inferred from homology"/>
<dbReference type="GO" id="GO:0008795">
    <property type="term" value="F:NAD+ synthase activity"/>
    <property type="evidence" value="ECO:0007669"/>
    <property type="project" value="UniProtKB-UniRule"/>
</dbReference>
<evidence type="ECO:0000256" key="6">
    <source>
        <dbReference type="ARBA" id="ARBA00022840"/>
    </source>
</evidence>
<dbReference type="GO" id="GO:0046872">
    <property type="term" value="F:metal ion binding"/>
    <property type="evidence" value="ECO:0007669"/>
    <property type="project" value="UniProtKB-KW"/>
</dbReference>
<accession>A0AAD4AFV7</accession>
<dbReference type="NCBIfam" id="NF001979">
    <property type="entry name" value="PRK00768.1"/>
    <property type="match status" value="1"/>
</dbReference>
<keyword evidence="4 13" id="KW-0479">Metal-binding</keyword>
<dbReference type="GO" id="GO:0009435">
    <property type="term" value="P:NAD+ biosynthetic process"/>
    <property type="evidence" value="ECO:0007669"/>
    <property type="project" value="UniProtKB-UniRule"/>
</dbReference>
<feature type="binding site" description="in other chain" evidence="13">
    <location>
        <begin position="266"/>
        <end position="267"/>
    </location>
    <ligand>
        <name>deamido-NAD(+)</name>
        <dbReference type="ChEBI" id="CHEBI:58437"/>
        <note>ligand shared between two neighboring subunits</note>
    </ligand>
</feature>
<evidence type="ECO:0000256" key="15">
    <source>
        <dbReference type="RuleBase" id="RU003812"/>
    </source>
</evidence>
<evidence type="ECO:0000256" key="5">
    <source>
        <dbReference type="ARBA" id="ARBA00022741"/>
    </source>
</evidence>
<keyword evidence="8 13" id="KW-0520">NAD</keyword>
<comment type="subunit">
    <text evidence="2 13">Homodimer.</text>
</comment>
<reference evidence="17" key="2">
    <citation type="submission" date="2015-03" db="EMBL/GenBank/DDBJ databases">
        <title>Genome sequence of Pseudoalteromonas citrea.</title>
        <authorList>
            <person name="Xie B.-B."/>
            <person name="Rong J.-C."/>
            <person name="Qin Q.-L."/>
            <person name="Zhang Y.-Z."/>
        </authorList>
    </citation>
    <scope>NUCLEOTIDE SEQUENCE</scope>
    <source>
        <strain evidence="17">DSM 8771</strain>
    </source>
</reference>
<feature type="domain" description="NAD/GMP synthase" evidence="16">
    <location>
        <begin position="21"/>
        <end position="270"/>
    </location>
</feature>
<comment type="function">
    <text evidence="10 13">Catalyzes the ATP-dependent amidation of deamido-NAD to form NAD. Uses ammonia as a nitrogen source.</text>
</comment>
<evidence type="ECO:0000256" key="9">
    <source>
        <dbReference type="ARBA" id="ARBA00051206"/>
    </source>
</evidence>
<feature type="binding site" evidence="13">
    <location>
        <position position="217"/>
    </location>
    <ligand>
        <name>ATP</name>
        <dbReference type="ChEBI" id="CHEBI:30616"/>
    </ligand>
</feature>
<sequence>MRQTILAEMKVQPEIDAAFEVTRRVNFIKQRLVDAHCVTLVLGISGGVDSSTCGRLCQLAIDELNEQSKGAHYQFIAMRLPYGVQADEDEAQLALTFIQPSKRITVNIQPAADAMHEQAMAAMAESELSLPPESAIDFVKGNVKARQRMVAQYEIAGLSKGLVVGTDHSAENITGFYTKFGDGACDLAPLFGLSKRQVRAIAAHLNAPAELVNKAPTADLECDRPGLTDEEALGLSYEEIDDFLEGKTVSEQVNNKLIDIYKRTQHKRQPIPTIYD</sequence>
<keyword evidence="5 13" id="KW-0547">Nucleotide-binding</keyword>
<dbReference type="InterPro" id="IPR003694">
    <property type="entry name" value="NAD_synthase"/>
</dbReference>
<evidence type="ECO:0000256" key="11">
    <source>
        <dbReference type="ARBA" id="ARBA00066987"/>
    </source>
</evidence>
<dbReference type="InterPro" id="IPR022926">
    <property type="entry name" value="NH(3)-dep_NAD(+)_synth"/>
</dbReference>
<evidence type="ECO:0000256" key="12">
    <source>
        <dbReference type="ARBA" id="ARBA00070926"/>
    </source>
</evidence>
<dbReference type="InterPro" id="IPR022310">
    <property type="entry name" value="NAD/GMP_synthase"/>
</dbReference>
<dbReference type="PANTHER" id="PTHR23090:SF7">
    <property type="entry name" value="NH(3)-DEPENDENT NAD(+) SYNTHETASE"/>
    <property type="match status" value="1"/>
</dbReference>